<dbReference type="Pfam" id="PF13191">
    <property type="entry name" value="AAA_16"/>
    <property type="match status" value="1"/>
</dbReference>
<dbReference type="Pfam" id="PF00196">
    <property type="entry name" value="GerE"/>
    <property type="match status" value="1"/>
</dbReference>
<accession>A0A8J3ZLB1</accession>
<dbReference type="SUPFAM" id="SSF52540">
    <property type="entry name" value="P-loop containing nucleoside triphosphate hydrolases"/>
    <property type="match status" value="1"/>
</dbReference>
<keyword evidence="1" id="KW-0547">Nucleotide-binding</keyword>
<dbReference type="GO" id="GO:0003677">
    <property type="term" value="F:DNA binding"/>
    <property type="evidence" value="ECO:0007669"/>
    <property type="project" value="InterPro"/>
</dbReference>
<dbReference type="Gene3D" id="3.40.50.300">
    <property type="entry name" value="P-loop containing nucleotide triphosphate hydrolases"/>
    <property type="match status" value="1"/>
</dbReference>
<dbReference type="InterPro" id="IPR016032">
    <property type="entry name" value="Sig_transdc_resp-reg_C-effctor"/>
</dbReference>
<dbReference type="PANTHER" id="PTHR16305">
    <property type="entry name" value="TESTICULAR SOLUBLE ADENYLYL CYCLASE"/>
    <property type="match status" value="1"/>
</dbReference>
<comment type="caution">
    <text evidence="4">The sequence shown here is derived from an EMBL/GenBank/DDBJ whole genome shotgun (WGS) entry which is preliminary data.</text>
</comment>
<sequence length="1009" mass="108816">MTGPAGGRSPVAVRGKRIIGRTDELEQLARAIREGRRLVLVMGGVGIGKTRLVAQAAQEARDNGTVVVEASCLPLDVRLPLLPVIDMLRSLDRAVGRPAVEEIVAGLPPDASDELARLVPELIGHQVGPDVLPAAEWKRQRMFAAVDLVLTRVARHRPVLVVVEDLHWIDMATLDLLTYLRASSRGSITMVVTCRSDEAPLDPLVARWIEQARRPETERLDLAGLSRPAMAELAEQALGGTPDDGLVEELHRRTEGNPYFAEELIAAAAGGQLTRQPPRALADLLVARARRVSVPARGVLSALAVAGRPVPETVVARATGMTADEVASALHELIDARLAVPDSVRPELGCRTQHALLAEAVVGDLLADERRDVYAGMAAALESVEDPALSAEIAGHWSAAGRPADELRLLLDAADHSHRMRAYSPAADLWQRATTIAEKLPDAAEKLGVEPGWLRVRTIDALQACGRDLDAAHLTEETHARHHDSAGGALLAAVLHRTAWHRGVIAQREAPPSTAYGLFDEASRIYRALPESAEYARLLADHARFMWMDSCDSASGSVYRTALAVAERCGAVHEIADALSGLAEVAFLHGDPAEGFALLDRAREAVRHPSDTELTPRIDYFIAEYHSNALLKTGQLAAAERVAREGLERARRMGATSGYSAAVLHHNAVEALLERGFVDAVAELVADVRDRQPGLDDWNLHLYQAQVEICRGELDAAVARTRSVDRLGLAGPRMWMYERIRLLPRAALWARDPAAALGQVEPALALLSGCDVEQFCGELLALGARAVADLAETARARRDRDAERAAHADADRLGDVLHRMRGRPFVDHPFLATIAGDRADWQAELCRVRGVRDPDAWAQAAGVWQRLGRPHRRAYALLRQAQVIVATARNPTAAADVLRAAAEAAADMVPLTAAIRRLAQRSRISLAPTRTLAPAAPEPEDPYGLTNRERLVLGLLAQGRTNAQIGTELFMSPKTASVHVSNILRKLGVANRAAAAAVGERAGLTGLDA</sequence>
<dbReference type="CDD" id="cd06170">
    <property type="entry name" value="LuxR_C_like"/>
    <property type="match status" value="1"/>
</dbReference>
<dbReference type="PROSITE" id="PS50043">
    <property type="entry name" value="HTH_LUXR_2"/>
    <property type="match status" value="1"/>
</dbReference>
<dbReference type="SMART" id="SM00421">
    <property type="entry name" value="HTH_LUXR"/>
    <property type="match status" value="1"/>
</dbReference>
<dbReference type="PANTHER" id="PTHR16305:SF35">
    <property type="entry name" value="TRANSCRIPTIONAL ACTIVATOR DOMAIN"/>
    <property type="match status" value="1"/>
</dbReference>
<gene>
    <name evidence="4" type="ORF">Vau01_116260</name>
</gene>
<feature type="domain" description="HTH luxR-type" evidence="3">
    <location>
        <begin position="938"/>
        <end position="1003"/>
    </location>
</feature>
<dbReference type="GO" id="GO:0006355">
    <property type="term" value="P:regulation of DNA-templated transcription"/>
    <property type="evidence" value="ECO:0007669"/>
    <property type="project" value="InterPro"/>
</dbReference>
<evidence type="ECO:0000259" key="3">
    <source>
        <dbReference type="PROSITE" id="PS50043"/>
    </source>
</evidence>
<dbReference type="PRINTS" id="PR00038">
    <property type="entry name" value="HTHLUXR"/>
</dbReference>
<protein>
    <submittedName>
        <fullName evidence="4">LuxR family transcriptional regulator</fullName>
    </submittedName>
</protein>
<evidence type="ECO:0000313" key="5">
    <source>
        <dbReference type="Proteomes" id="UP000612585"/>
    </source>
</evidence>
<dbReference type="InterPro" id="IPR041664">
    <property type="entry name" value="AAA_16"/>
</dbReference>
<reference evidence="4" key="1">
    <citation type="submission" date="2021-01" db="EMBL/GenBank/DDBJ databases">
        <title>Whole genome shotgun sequence of Virgisporangium aurantiacum NBRC 16421.</title>
        <authorList>
            <person name="Komaki H."/>
            <person name="Tamura T."/>
        </authorList>
    </citation>
    <scope>NUCLEOTIDE SEQUENCE</scope>
    <source>
        <strain evidence="4">NBRC 16421</strain>
    </source>
</reference>
<dbReference type="GO" id="GO:0004016">
    <property type="term" value="F:adenylate cyclase activity"/>
    <property type="evidence" value="ECO:0007669"/>
    <property type="project" value="TreeGrafter"/>
</dbReference>
<dbReference type="AlphaFoldDB" id="A0A8J3ZLB1"/>
<organism evidence="4 5">
    <name type="scientific">Virgisporangium aurantiacum</name>
    <dbReference type="NCBI Taxonomy" id="175570"/>
    <lineage>
        <taxon>Bacteria</taxon>
        <taxon>Bacillati</taxon>
        <taxon>Actinomycetota</taxon>
        <taxon>Actinomycetes</taxon>
        <taxon>Micromonosporales</taxon>
        <taxon>Micromonosporaceae</taxon>
        <taxon>Virgisporangium</taxon>
    </lineage>
</organism>
<evidence type="ECO:0000256" key="2">
    <source>
        <dbReference type="ARBA" id="ARBA00022840"/>
    </source>
</evidence>
<dbReference type="InterPro" id="IPR000792">
    <property type="entry name" value="Tscrpt_reg_LuxR_C"/>
</dbReference>
<keyword evidence="2" id="KW-0067">ATP-binding</keyword>
<proteinExistence type="predicted"/>
<dbReference type="InterPro" id="IPR027417">
    <property type="entry name" value="P-loop_NTPase"/>
</dbReference>
<dbReference type="Gene3D" id="1.10.10.10">
    <property type="entry name" value="Winged helix-like DNA-binding domain superfamily/Winged helix DNA-binding domain"/>
    <property type="match status" value="1"/>
</dbReference>
<dbReference type="InterPro" id="IPR011990">
    <property type="entry name" value="TPR-like_helical_dom_sf"/>
</dbReference>
<dbReference type="InterPro" id="IPR036388">
    <property type="entry name" value="WH-like_DNA-bd_sf"/>
</dbReference>
<dbReference type="EMBL" id="BOPG01000107">
    <property type="protein sequence ID" value="GIJ64110.1"/>
    <property type="molecule type" value="Genomic_DNA"/>
</dbReference>
<dbReference type="SUPFAM" id="SSF48452">
    <property type="entry name" value="TPR-like"/>
    <property type="match status" value="1"/>
</dbReference>
<dbReference type="GO" id="GO:0005524">
    <property type="term" value="F:ATP binding"/>
    <property type="evidence" value="ECO:0007669"/>
    <property type="project" value="UniProtKB-KW"/>
</dbReference>
<dbReference type="GO" id="GO:0005737">
    <property type="term" value="C:cytoplasm"/>
    <property type="evidence" value="ECO:0007669"/>
    <property type="project" value="TreeGrafter"/>
</dbReference>
<name>A0A8J3ZLB1_9ACTN</name>
<evidence type="ECO:0000256" key="1">
    <source>
        <dbReference type="ARBA" id="ARBA00022741"/>
    </source>
</evidence>
<evidence type="ECO:0000313" key="4">
    <source>
        <dbReference type="EMBL" id="GIJ64110.1"/>
    </source>
</evidence>
<dbReference type="Proteomes" id="UP000612585">
    <property type="component" value="Unassembled WGS sequence"/>
</dbReference>
<keyword evidence="5" id="KW-1185">Reference proteome</keyword>
<dbReference type="SUPFAM" id="SSF46894">
    <property type="entry name" value="C-terminal effector domain of the bipartite response regulators"/>
    <property type="match status" value="1"/>
</dbReference>